<proteinExistence type="predicted"/>
<dbReference type="AlphaFoldDB" id="A0A223VAN6"/>
<accession>A0A223VAN6</accession>
<gene>
    <name evidence="1" type="ORF">CJ263_20145</name>
</gene>
<sequence>MLYLQIYNLFANKQEMIKNWLTEDHRIDLPKLFKHLGFRAVQRERTHYLYKGNGAQYVILNTEKGYLYYKIERPDEKLSASDLITEHVSKTEGMDKEMLWDKVDTYYREVLRTESLLVSDNTESTVETVTKDFNHFLGYALPLDKNTDGLYKNLDDMAPFEGRIFKNKEDEVLFPLFNIQNEICGYFTDTEQEVLPYKESAIKHSLWYSNIPKKIDGLFLFKNPKEALAFHRKFQFKNVVYLALGTINAQTTRILFQIQRLTKVDKLFLSFTGDKKLEGYLRDLHFISYVEDSDFKLHLTDRDMVIDFPMGNEKSFSRFYEHTRRFNTELAQSFLKYNKIIDQNRLNRYSIMVSKDGEQIKVRLPLETNAIKLLVWSYYKNYLDKTIEILKPTAHNWYSEWELAESQTKKRKEVQWKEYRIAL</sequence>
<keyword evidence="2" id="KW-1185">Reference proteome</keyword>
<dbReference type="EMBL" id="CP022957">
    <property type="protein sequence ID" value="ASV32352.1"/>
    <property type="molecule type" value="Genomic_DNA"/>
</dbReference>
<evidence type="ECO:0000313" key="2">
    <source>
        <dbReference type="Proteomes" id="UP000215244"/>
    </source>
</evidence>
<dbReference type="KEGG" id="marb:CJ263_20145"/>
<reference evidence="1 2" key="1">
    <citation type="submission" date="2017-08" db="EMBL/GenBank/DDBJ databases">
        <title>The complete genome sequence of Maribacter sp. B1, isolated from deep-sea sediment.</title>
        <authorList>
            <person name="Wu Y.-H."/>
            <person name="Cheng H."/>
            <person name="Xu X.-W."/>
        </authorList>
    </citation>
    <scope>NUCLEOTIDE SEQUENCE [LARGE SCALE GENOMIC DNA]</scope>
    <source>
        <strain evidence="1 2">B1</strain>
    </source>
</reference>
<evidence type="ECO:0000313" key="1">
    <source>
        <dbReference type="EMBL" id="ASV32352.1"/>
    </source>
</evidence>
<organism evidence="1 2">
    <name type="scientific">Maribacter cobaltidurans</name>
    <dbReference type="NCBI Taxonomy" id="1178778"/>
    <lineage>
        <taxon>Bacteria</taxon>
        <taxon>Pseudomonadati</taxon>
        <taxon>Bacteroidota</taxon>
        <taxon>Flavobacteriia</taxon>
        <taxon>Flavobacteriales</taxon>
        <taxon>Flavobacteriaceae</taxon>
        <taxon>Maribacter</taxon>
    </lineage>
</organism>
<dbReference type="Proteomes" id="UP000215244">
    <property type="component" value="Chromosome"/>
</dbReference>
<protein>
    <submittedName>
        <fullName evidence="1">Uncharacterized protein</fullName>
    </submittedName>
</protein>
<name>A0A223VAN6_9FLAO</name>